<dbReference type="Proteomes" id="UP001445335">
    <property type="component" value="Unassembled WGS sequence"/>
</dbReference>
<keyword evidence="3" id="KW-0378">Hydrolase</keyword>
<keyword evidence="2" id="KW-0547">Nucleotide-binding</keyword>
<dbReference type="EC" id="3.6.4.13" evidence="1"/>
<dbReference type="PANTHER" id="PTHR47959:SF15">
    <property type="entry name" value="RNA HELICASE"/>
    <property type="match status" value="1"/>
</dbReference>
<dbReference type="InterPro" id="IPR027417">
    <property type="entry name" value="P-loop_NTPase"/>
</dbReference>
<protein>
    <recommendedName>
        <fullName evidence="1">RNA helicase</fullName>
        <ecNumber evidence="1">3.6.4.13</ecNumber>
    </recommendedName>
</protein>
<feature type="region of interest" description="Disordered" evidence="9">
    <location>
        <begin position="442"/>
        <end position="471"/>
    </location>
</feature>
<dbReference type="Gene3D" id="3.40.50.300">
    <property type="entry name" value="P-loop containing nucleotide triphosphate hydrolases"/>
    <property type="match status" value="3"/>
</dbReference>
<dbReference type="Pfam" id="PF00271">
    <property type="entry name" value="Helicase_C"/>
    <property type="match status" value="1"/>
</dbReference>
<evidence type="ECO:0000256" key="8">
    <source>
        <dbReference type="ARBA" id="ARBA00047984"/>
    </source>
</evidence>
<evidence type="ECO:0000256" key="5">
    <source>
        <dbReference type="ARBA" id="ARBA00022840"/>
    </source>
</evidence>
<keyword evidence="4" id="KW-0347">Helicase</keyword>
<dbReference type="GO" id="GO:0016787">
    <property type="term" value="F:hydrolase activity"/>
    <property type="evidence" value="ECO:0007669"/>
    <property type="project" value="UniProtKB-KW"/>
</dbReference>
<proteinExistence type="inferred from homology"/>
<organism evidence="12 13">
    <name type="scientific">Elliptochloris bilobata</name>
    <dbReference type="NCBI Taxonomy" id="381761"/>
    <lineage>
        <taxon>Eukaryota</taxon>
        <taxon>Viridiplantae</taxon>
        <taxon>Chlorophyta</taxon>
        <taxon>core chlorophytes</taxon>
        <taxon>Trebouxiophyceae</taxon>
        <taxon>Trebouxiophyceae incertae sedis</taxon>
        <taxon>Elliptochloris clade</taxon>
        <taxon>Elliptochloris</taxon>
    </lineage>
</organism>
<dbReference type="GO" id="GO:0003676">
    <property type="term" value="F:nucleic acid binding"/>
    <property type="evidence" value="ECO:0007669"/>
    <property type="project" value="InterPro"/>
</dbReference>
<comment type="caution">
    <text evidence="12">The sequence shown here is derived from an EMBL/GenBank/DDBJ whole genome shotgun (WGS) entry which is preliminary data.</text>
</comment>
<accession>A0AAW1RNN8</accession>
<evidence type="ECO:0000256" key="2">
    <source>
        <dbReference type="ARBA" id="ARBA00022741"/>
    </source>
</evidence>
<dbReference type="SUPFAM" id="SSF52540">
    <property type="entry name" value="P-loop containing nucleoside triphosphate hydrolases"/>
    <property type="match status" value="1"/>
</dbReference>
<feature type="domain" description="Helicase ATP-binding" evidence="10">
    <location>
        <begin position="182"/>
        <end position="267"/>
    </location>
</feature>
<evidence type="ECO:0000256" key="1">
    <source>
        <dbReference type="ARBA" id="ARBA00012552"/>
    </source>
</evidence>
<evidence type="ECO:0000259" key="11">
    <source>
        <dbReference type="PROSITE" id="PS51194"/>
    </source>
</evidence>
<reference evidence="12 13" key="1">
    <citation type="journal article" date="2024" name="Nat. Commun.">
        <title>Phylogenomics reveals the evolutionary origins of lichenization in chlorophyte algae.</title>
        <authorList>
            <person name="Puginier C."/>
            <person name="Libourel C."/>
            <person name="Otte J."/>
            <person name="Skaloud P."/>
            <person name="Haon M."/>
            <person name="Grisel S."/>
            <person name="Petersen M."/>
            <person name="Berrin J.G."/>
            <person name="Delaux P.M."/>
            <person name="Dal Grande F."/>
            <person name="Keller J."/>
        </authorList>
    </citation>
    <scope>NUCLEOTIDE SEQUENCE [LARGE SCALE GENOMIC DNA]</scope>
    <source>
        <strain evidence="12 13">SAG 245.80</strain>
    </source>
</reference>
<dbReference type="EMBL" id="JALJOU010000029">
    <property type="protein sequence ID" value="KAK9835243.1"/>
    <property type="molecule type" value="Genomic_DNA"/>
</dbReference>
<dbReference type="InterPro" id="IPR011545">
    <property type="entry name" value="DEAD/DEAH_box_helicase_dom"/>
</dbReference>
<dbReference type="PROSITE" id="PS51194">
    <property type="entry name" value="HELICASE_CTER"/>
    <property type="match status" value="1"/>
</dbReference>
<dbReference type="GO" id="GO:0005524">
    <property type="term" value="F:ATP binding"/>
    <property type="evidence" value="ECO:0007669"/>
    <property type="project" value="UniProtKB-KW"/>
</dbReference>
<dbReference type="AlphaFoldDB" id="A0AAW1RNN8"/>
<sequence length="471" mass="50108">MAEVFKALRTGTSFNKKRFGCDIAVFHSRLTDSNGAAAQPDIGGGATSTAADVASESSKRDSGAAAAVEPAVRTHDPLEEANVLRKQHRIRVLGADVPAPLEDFEELWGRKGLPKRLRRSVAACGFLDPTPIQRQAIPLLLAGREVLAVAPTGSGKTLAFLLPLVARAWRMARRVAAGTDFSRVDILLGTPLRLARLARARRADLAKVRDVVCDEADQLLSAALLAQVDRVLAACRRPDKVAAFFSATLPEGAEELARSLLAAPVRITVGERGGAAPSVAQRLVYVGSEAGRRLALREMLAGGLAPPVLVFVASQQRAAALHGQLLAEGVRADSISAEQGAAAREAAVARFRSGATWVLVATDLVARGMDFVGVSTVVNYDFPQSPVEYVHRVGRTGRAGRSGEAVTLYTDADAGQLRRVANVMRAADNPIPDWMLHLGKAPTVAKQRDRDRRKRKTARVGATGESLAEDA</sequence>
<keyword evidence="13" id="KW-1185">Reference proteome</keyword>
<evidence type="ECO:0000256" key="6">
    <source>
        <dbReference type="ARBA" id="ARBA00022884"/>
    </source>
</evidence>
<feature type="domain" description="Helicase C-terminal" evidence="11">
    <location>
        <begin position="278"/>
        <end position="439"/>
    </location>
</feature>
<comment type="catalytic activity">
    <reaction evidence="8">
        <text>ATP + H2O = ADP + phosphate + H(+)</text>
        <dbReference type="Rhea" id="RHEA:13065"/>
        <dbReference type="ChEBI" id="CHEBI:15377"/>
        <dbReference type="ChEBI" id="CHEBI:15378"/>
        <dbReference type="ChEBI" id="CHEBI:30616"/>
        <dbReference type="ChEBI" id="CHEBI:43474"/>
        <dbReference type="ChEBI" id="CHEBI:456216"/>
        <dbReference type="EC" id="3.6.4.13"/>
    </reaction>
</comment>
<evidence type="ECO:0000256" key="4">
    <source>
        <dbReference type="ARBA" id="ARBA00022806"/>
    </source>
</evidence>
<dbReference type="Pfam" id="PF00270">
    <property type="entry name" value="DEAD"/>
    <property type="match status" value="2"/>
</dbReference>
<name>A0AAW1RNN8_9CHLO</name>
<dbReference type="InterPro" id="IPR050079">
    <property type="entry name" value="DEAD_box_RNA_helicase"/>
</dbReference>
<dbReference type="SMART" id="SM00487">
    <property type="entry name" value="DEXDc"/>
    <property type="match status" value="1"/>
</dbReference>
<dbReference type="GO" id="GO:0005829">
    <property type="term" value="C:cytosol"/>
    <property type="evidence" value="ECO:0007669"/>
    <property type="project" value="TreeGrafter"/>
</dbReference>
<evidence type="ECO:0000256" key="9">
    <source>
        <dbReference type="SAM" id="MobiDB-lite"/>
    </source>
</evidence>
<dbReference type="GO" id="GO:0003724">
    <property type="term" value="F:RNA helicase activity"/>
    <property type="evidence" value="ECO:0007669"/>
    <property type="project" value="TreeGrafter"/>
</dbReference>
<keyword evidence="5" id="KW-0067">ATP-binding</keyword>
<dbReference type="SMART" id="SM00490">
    <property type="entry name" value="HELICc"/>
    <property type="match status" value="1"/>
</dbReference>
<dbReference type="CDD" id="cd18787">
    <property type="entry name" value="SF2_C_DEAD"/>
    <property type="match status" value="1"/>
</dbReference>
<feature type="region of interest" description="Disordered" evidence="9">
    <location>
        <begin position="34"/>
        <end position="71"/>
    </location>
</feature>
<dbReference type="PANTHER" id="PTHR47959">
    <property type="entry name" value="ATP-DEPENDENT RNA HELICASE RHLE-RELATED"/>
    <property type="match status" value="1"/>
</dbReference>
<keyword evidence="6" id="KW-0694">RNA-binding</keyword>
<gene>
    <name evidence="12" type="ORF">WJX81_008300</name>
</gene>
<evidence type="ECO:0000256" key="7">
    <source>
        <dbReference type="ARBA" id="ARBA00024355"/>
    </source>
</evidence>
<comment type="similarity">
    <text evidence="7">Belongs to the DEAD box helicase family. DDX52/ROK1 subfamily.</text>
</comment>
<dbReference type="InterPro" id="IPR001650">
    <property type="entry name" value="Helicase_C-like"/>
</dbReference>
<evidence type="ECO:0000259" key="10">
    <source>
        <dbReference type="PROSITE" id="PS51192"/>
    </source>
</evidence>
<evidence type="ECO:0000256" key="3">
    <source>
        <dbReference type="ARBA" id="ARBA00022801"/>
    </source>
</evidence>
<dbReference type="PROSITE" id="PS51192">
    <property type="entry name" value="HELICASE_ATP_BIND_1"/>
    <property type="match status" value="1"/>
</dbReference>
<evidence type="ECO:0000313" key="12">
    <source>
        <dbReference type="EMBL" id="KAK9835243.1"/>
    </source>
</evidence>
<dbReference type="InterPro" id="IPR014001">
    <property type="entry name" value="Helicase_ATP-bd"/>
</dbReference>
<evidence type="ECO:0000313" key="13">
    <source>
        <dbReference type="Proteomes" id="UP001445335"/>
    </source>
</evidence>